<evidence type="ECO:0000313" key="1">
    <source>
        <dbReference type="EMBL" id="SDW49659.1"/>
    </source>
</evidence>
<gene>
    <name evidence="1" type="ORF">SAMN04487759_11737</name>
</gene>
<name>A0A1H2U267_9FIRM</name>
<accession>A0A1H2U267</accession>
<dbReference type="STRING" id="1630.SAMN05216514_1258"/>
<dbReference type="Proteomes" id="UP000182429">
    <property type="component" value="Unassembled WGS sequence"/>
</dbReference>
<dbReference type="RefSeq" id="WP_074686435.1">
    <property type="nucleotide sequence ID" value="NZ_FNNF01000017.1"/>
</dbReference>
<proteinExistence type="predicted"/>
<organism evidence="1 2">
    <name type="scientific">Kandleria vitulina</name>
    <dbReference type="NCBI Taxonomy" id="1630"/>
    <lineage>
        <taxon>Bacteria</taxon>
        <taxon>Bacillati</taxon>
        <taxon>Bacillota</taxon>
        <taxon>Erysipelotrichia</taxon>
        <taxon>Erysipelotrichales</taxon>
        <taxon>Coprobacillaceae</taxon>
        <taxon>Kandleria</taxon>
    </lineage>
</organism>
<evidence type="ECO:0000313" key="2">
    <source>
        <dbReference type="Proteomes" id="UP000182429"/>
    </source>
</evidence>
<dbReference type="EMBL" id="FNNF01000017">
    <property type="protein sequence ID" value="SDW49659.1"/>
    <property type="molecule type" value="Genomic_DNA"/>
</dbReference>
<reference evidence="1 2" key="1">
    <citation type="submission" date="2016-10" db="EMBL/GenBank/DDBJ databases">
        <authorList>
            <person name="de Groot N.N."/>
        </authorList>
    </citation>
    <scope>NUCLEOTIDE SEQUENCE [LARGE SCALE GENOMIC DNA]</scope>
    <source>
        <strain evidence="1 2">S3b</strain>
    </source>
</reference>
<protein>
    <submittedName>
        <fullName evidence="1">Uncharacterized protein</fullName>
    </submittedName>
</protein>
<dbReference type="AlphaFoldDB" id="A0A1H2U267"/>
<sequence length="142" mass="16758">MSYEIKLGIGIGKIQLGMHRTMVNSLIKDLRRYYERPYGFYDINEDFIIFYNDKNLVSCIKCISPYKLKIANFSLSHYSVWDLYLIVNDICEDLIFTHISFRSEELKLCVTFNKKQVSEGMADMIDSVIIANKDYWTLHMDL</sequence>